<dbReference type="Gramene" id="AET3Gv20414100.17">
    <property type="protein sequence ID" value="AET3Gv20414100.17"/>
    <property type="gene ID" value="AET3Gv20414100"/>
</dbReference>
<reference evidence="4" key="2">
    <citation type="journal article" date="2017" name="Nat. Plants">
        <title>The Aegilops tauschii genome reveals multiple impacts of transposons.</title>
        <authorList>
            <person name="Zhao G."/>
            <person name="Zou C."/>
            <person name="Li K."/>
            <person name="Wang K."/>
            <person name="Li T."/>
            <person name="Gao L."/>
            <person name="Zhang X."/>
            <person name="Wang H."/>
            <person name="Yang Z."/>
            <person name="Liu X."/>
            <person name="Jiang W."/>
            <person name="Mao L."/>
            <person name="Kong X."/>
            <person name="Jiao Y."/>
            <person name="Jia J."/>
        </authorList>
    </citation>
    <scope>NUCLEOTIDE SEQUENCE [LARGE SCALE GENOMIC DNA]</scope>
    <source>
        <strain evidence="4">cv. AL8/78</strain>
    </source>
</reference>
<dbReference type="Gene3D" id="3.10.310.10">
    <property type="entry name" value="Diaminopimelate Epimerase, Chain A, domain 1"/>
    <property type="match status" value="2"/>
</dbReference>
<comment type="similarity">
    <text evidence="1">Belongs to the PhzF family.</text>
</comment>
<name>A0A453EP66_AEGTS</name>
<keyword evidence="4" id="KW-1185">Reference proteome</keyword>
<dbReference type="AlphaFoldDB" id="A0A453EP66"/>
<dbReference type="GO" id="GO:0005737">
    <property type="term" value="C:cytoplasm"/>
    <property type="evidence" value="ECO:0007669"/>
    <property type="project" value="TreeGrafter"/>
</dbReference>
<dbReference type="InterPro" id="IPR003719">
    <property type="entry name" value="Phenazine_PhzF-like"/>
</dbReference>
<dbReference type="Proteomes" id="UP000015105">
    <property type="component" value="Chromosome 3D"/>
</dbReference>
<reference evidence="4" key="1">
    <citation type="journal article" date="2014" name="Science">
        <title>Ancient hybridizations among the ancestral genomes of bread wheat.</title>
        <authorList>
            <consortium name="International Wheat Genome Sequencing Consortium,"/>
            <person name="Marcussen T."/>
            <person name="Sandve S.R."/>
            <person name="Heier L."/>
            <person name="Spannagl M."/>
            <person name="Pfeifer M."/>
            <person name="Jakobsen K.S."/>
            <person name="Wulff B.B."/>
            <person name="Steuernagel B."/>
            <person name="Mayer K.F."/>
            <person name="Olsen O.A."/>
        </authorList>
    </citation>
    <scope>NUCLEOTIDE SEQUENCE [LARGE SCALE GENOMIC DNA]</scope>
    <source>
        <strain evidence="4">cv. AL8/78</strain>
    </source>
</reference>
<reference evidence="3" key="3">
    <citation type="journal article" date="2017" name="Nature">
        <title>Genome sequence of the progenitor of the wheat D genome Aegilops tauschii.</title>
        <authorList>
            <person name="Luo M.C."/>
            <person name="Gu Y.Q."/>
            <person name="Puiu D."/>
            <person name="Wang H."/>
            <person name="Twardziok S.O."/>
            <person name="Deal K.R."/>
            <person name="Huo N."/>
            <person name="Zhu T."/>
            <person name="Wang L."/>
            <person name="Wang Y."/>
            <person name="McGuire P.E."/>
            <person name="Liu S."/>
            <person name="Long H."/>
            <person name="Ramasamy R.K."/>
            <person name="Rodriguez J.C."/>
            <person name="Van S.L."/>
            <person name="Yuan L."/>
            <person name="Wang Z."/>
            <person name="Xia Z."/>
            <person name="Xiao L."/>
            <person name="Anderson O.D."/>
            <person name="Ouyang S."/>
            <person name="Liang Y."/>
            <person name="Zimin A.V."/>
            <person name="Pertea G."/>
            <person name="Qi P."/>
            <person name="Bennetzen J.L."/>
            <person name="Dai X."/>
            <person name="Dawson M.W."/>
            <person name="Muller H.G."/>
            <person name="Kugler K."/>
            <person name="Rivarola-Duarte L."/>
            <person name="Spannagl M."/>
            <person name="Mayer K.F.X."/>
            <person name="Lu F.H."/>
            <person name="Bevan M.W."/>
            <person name="Leroy P."/>
            <person name="Li P."/>
            <person name="You F.M."/>
            <person name="Sun Q."/>
            <person name="Liu Z."/>
            <person name="Lyons E."/>
            <person name="Wicker T."/>
            <person name="Salzberg S.L."/>
            <person name="Devos K.M."/>
            <person name="Dvorak J."/>
        </authorList>
    </citation>
    <scope>NUCLEOTIDE SEQUENCE [LARGE SCALE GENOMIC DNA]</scope>
    <source>
        <strain evidence="3">cv. AL8/78</strain>
    </source>
</reference>
<evidence type="ECO:0008006" key="5">
    <source>
        <dbReference type="Google" id="ProtNLM"/>
    </source>
</evidence>
<proteinExistence type="inferred from homology"/>
<organism evidence="3 4">
    <name type="scientific">Aegilops tauschii subsp. strangulata</name>
    <name type="common">Goatgrass</name>
    <dbReference type="NCBI Taxonomy" id="200361"/>
    <lineage>
        <taxon>Eukaryota</taxon>
        <taxon>Viridiplantae</taxon>
        <taxon>Streptophyta</taxon>
        <taxon>Embryophyta</taxon>
        <taxon>Tracheophyta</taxon>
        <taxon>Spermatophyta</taxon>
        <taxon>Magnoliopsida</taxon>
        <taxon>Liliopsida</taxon>
        <taxon>Poales</taxon>
        <taxon>Poaceae</taxon>
        <taxon>BOP clade</taxon>
        <taxon>Pooideae</taxon>
        <taxon>Triticodae</taxon>
        <taxon>Triticeae</taxon>
        <taxon>Triticinae</taxon>
        <taxon>Aegilops</taxon>
    </lineage>
</organism>
<protein>
    <recommendedName>
        <fullName evidence="5">Isomerase</fullName>
    </recommendedName>
</protein>
<evidence type="ECO:0000313" key="3">
    <source>
        <dbReference type="EnsemblPlants" id="AET3Gv20414100.17"/>
    </source>
</evidence>
<dbReference type="GO" id="GO:0016853">
    <property type="term" value="F:isomerase activity"/>
    <property type="evidence" value="ECO:0007669"/>
    <property type="project" value="UniProtKB-KW"/>
</dbReference>
<evidence type="ECO:0000256" key="1">
    <source>
        <dbReference type="ARBA" id="ARBA00008270"/>
    </source>
</evidence>
<evidence type="ECO:0000256" key="2">
    <source>
        <dbReference type="ARBA" id="ARBA00023235"/>
    </source>
</evidence>
<accession>A0A453EP66</accession>
<sequence>QVDLCGHATLASAHFLFTTVLPEHGKLEFMTRSGILTAKKVPAPGSTGVPGEEQGKLFIELDFPMIGFLECNEMLSIPETLNGAPIVSVHKSATDGDLIVELSSGKEVVDILPSIDEIKNLACRGLIVTGPAPAGSGYDFFTRFFCPKFGIDEVMSFVSPKHIETAKLV</sequence>
<reference evidence="3" key="5">
    <citation type="journal article" date="2021" name="G3 (Bethesda)">
        <title>Aegilops tauschii genome assembly Aet v5.0 features greater sequence contiguity and improved annotation.</title>
        <authorList>
            <person name="Wang L."/>
            <person name="Zhu T."/>
            <person name="Rodriguez J.C."/>
            <person name="Deal K.R."/>
            <person name="Dubcovsky J."/>
            <person name="McGuire P.E."/>
            <person name="Lux T."/>
            <person name="Spannagl M."/>
            <person name="Mayer K.F.X."/>
            <person name="Baldrich P."/>
            <person name="Meyers B.C."/>
            <person name="Huo N."/>
            <person name="Gu Y.Q."/>
            <person name="Zhou H."/>
            <person name="Devos K.M."/>
            <person name="Bennetzen J.L."/>
            <person name="Unver T."/>
            <person name="Budak H."/>
            <person name="Gulick P.J."/>
            <person name="Galiba G."/>
            <person name="Kalapos B."/>
            <person name="Nelson D.R."/>
            <person name="Li P."/>
            <person name="You F.M."/>
            <person name="Luo M.C."/>
            <person name="Dvorak J."/>
        </authorList>
    </citation>
    <scope>NUCLEOTIDE SEQUENCE [LARGE SCALE GENOMIC DNA]</scope>
    <source>
        <strain evidence="3">cv. AL8/78</strain>
    </source>
</reference>
<dbReference type="EnsemblPlants" id="AET3Gv20414100.17">
    <property type="protein sequence ID" value="AET3Gv20414100.17"/>
    <property type="gene ID" value="AET3Gv20414100"/>
</dbReference>
<dbReference type="PANTHER" id="PTHR13774:SF17">
    <property type="entry name" value="PHENAZINE BIOSYNTHESIS-LIKE DOMAIN-CONTAINING PROTEIN"/>
    <property type="match status" value="1"/>
</dbReference>
<keyword evidence="2" id="KW-0413">Isomerase</keyword>
<dbReference type="SUPFAM" id="SSF54506">
    <property type="entry name" value="Diaminopimelate epimerase-like"/>
    <property type="match status" value="1"/>
</dbReference>
<reference evidence="3" key="4">
    <citation type="submission" date="2019-03" db="UniProtKB">
        <authorList>
            <consortium name="EnsemblPlants"/>
        </authorList>
    </citation>
    <scope>IDENTIFICATION</scope>
</reference>
<dbReference type="Pfam" id="PF02567">
    <property type="entry name" value="PhzC-PhzF"/>
    <property type="match status" value="1"/>
</dbReference>
<dbReference type="PANTHER" id="PTHR13774">
    <property type="entry name" value="PHENAZINE BIOSYNTHESIS PROTEIN"/>
    <property type="match status" value="1"/>
</dbReference>
<evidence type="ECO:0000313" key="4">
    <source>
        <dbReference type="Proteomes" id="UP000015105"/>
    </source>
</evidence>